<organism evidence="2 3">
    <name type="scientific">Citrobacter portucalensis</name>
    <dbReference type="NCBI Taxonomy" id="1639133"/>
    <lineage>
        <taxon>Bacteria</taxon>
        <taxon>Pseudomonadati</taxon>
        <taxon>Pseudomonadota</taxon>
        <taxon>Gammaproteobacteria</taxon>
        <taxon>Enterobacterales</taxon>
        <taxon>Enterobacteriaceae</taxon>
        <taxon>Citrobacter</taxon>
        <taxon>Citrobacter freundii complex</taxon>
    </lineage>
</organism>
<name>A0AAW7LYN9_9ENTR</name>
<evidence type="ECO:0000259" key="1">
    <source>
        <dbReference type="Pfam" id="PF10592"/>
    </source>
</evidence>
<dbReference type="Pfam" id="PF10592">
    <property type="entry name" value="AIPR"/>
    <property type="match status" value="1"/>
</dbReference>
<protein>
    <submittedName>
        <fullName evidence="2">AIPR family protein</fullName>
    </submittedName>
</protein>
<proteinExistence type="predicted"/>
<evidence type="ECO:0000313" key="2">
    <source>
        <dbReference type="EMBL" id="MDN4370420.1"/>
    </source>
</evidence>
<evidence type="ECO:0000313" key="3">
    <source>
        <dbReference type="Proteomes" id="UP001169985"/>
    </source>
</evidence>
<gene>
    <name evidence="2" type="ORF">PEY55_19305</name>
</gene>
<feature type="domain" description="Abortive phage infection protein C-terminal" evidence="1">
    <location>
        <begin position="240"/>
        <end position="501"/>
    </location>
</feature>
<reference evidence="2" key="2">
    <citation type="submission" date="2023-01" db="EMBL/GenBank/DDBJ databases">
        <authorList>
            <person name="Hamerlinck H."/>
            <person name="Aerssens A."/>
            <person name="Boelens J."/>
            <person name="Messiaen A.-S."/>
            <person name="Vandendriessche S."/>
            <person name="Velghe A."/>
            <person name="Verhasselt B."/>
            <person name="Leroux-Roels I."/>
        </authorList>
    </citation>
    <scope>NUCLEOTIDE SEQUENCE</scope>
    <source>
        <strain evidence="2">UZG-GERCF-220920-Env23</strain>
    </source>
</reference>
<dbReference type="InterPro" id="IPR018891">
    <property type="entry name" value="AIPR_C"/>
</dbReference>
<reference evidence="2" key="1">
    <citation type="journal article" date="2023" name="Antimicrob Resist Infect Control">
        <title>Sanitary installations and wastewater plumbing as reservoir for the long-term circulation and transmission of carbapenemase producing Citrobacter freundii clones in a hospital setting.</title>
        <authorList>
            <person name="Hamerlinck H."/>
            <person name="Aerssens A."/>
            <person name="Boelens J."/>
            <person name="Dehaene A."/>
            <person name="McMahon M."/>
            <person name="Messiaen A.S."/>
            <person name="Vandendriessche S."/>
            <person name="Velghe A."/>
            <person name="Leroux-Roels I."/>
            <person name="Verhasselt B."/>
        </authorList>
    </citation>
    <scope>NUCLEOTIDE SEQUENCE</scope>
    <source>
        <strain evidence="2">UZG-GERCF-220920-Env23</strain>
    </source>
</reference>
<dbReference type="AlphaFoldDB" id="A0AAW7LYN9"/>
<comment type="caution">
    <text evidence="2">The sequence shown here is derived from an EMBL/GenBank/DDBJ whole genome shotgun (WGS) entry which is preliminary data.</text>
</comment>
<dbReference type="EMBL" id="JAQIHS010000026">
    <property type="protein sequence ID" value="MDN4370420.1"/>
    <property type="molecule type" value="Genomic_DNA"/>
</dbReference>
<dbReference type="Proteomes" id="UP001169985">
    <property type="component" value="Unassembled WGS sequence"/>
</dbReference>
<sequence>MANLLDWNTLHHKVQAYLDPENGIDKPQKAFPILMVATLLNVSDEEAEDAITDGSMDRGVDAVYVDDRDGRNSIHIFQFKYADTFENTKKNFPSNEIDKLVSFFEDLLDLNKSLEKTCNPILWNKIKEIWTALEKSNPSIEVHFCGNTMEMQIGEKERANASLSKYKYFNVHHHSLDTIVNYFVERKNSVIDEQLQIVDKDYFDRTDGSIRGLICTVEASEIVRIITNPENPKEVRKEIFNDNVRVYLSRTNKINRRIIETALSDRSPLFWYLNNGITVTCDSFSYIKGKRAPLVELKNIQIVNGGQTSNALFEASLNSEEGLEDVLILVRIIETKSQPVSLAIAESTNSQTPIKSRDLRSNDDIQKKLEEAFEGMGLFYDRKDGQHSSQPKSVRVDALSAGQAHLAYSLDLPEVAKKDRGRIFSDLYETVFTDELMADDLLASIKVLSVIENKKKLLQSSIRKEEKFNPSHMFLIDGAYHVLFAVGQICDAKGVDRLNYQKAITFVPAAIKYISEMVEKAQRDDASFSFNRYFKDAKTKTKIAAYIQGMEKSL</sequence>
<accession>A0AAW7LYN9</accession>